<dbReference type="NCBIfam" id="TIGR04131">
    <property type="entry name" value="Bac_Flav_CTERM"/>
    <property type="match status" value="1"/>
</dbReference>
<proteinExistence type="predicted"/>
<dbReference type="Pfam" id="PF13573">
    <property type="entry name" value="SprB"/>
    <property type="match status" value="8"/>
</dbReference>
<dbReference type="InterPro" id="IPR025667">
    <property type="entry name" value="SprB_repeat"/>
</dbReference>
<dbReference type="Pfam" id="PF13585">
    <property type="entry name" value="CHU_C"/>
    <property type="match status" value="1"/>
</dbReference>
<reference evidence="2" key="1">
    <citation type="journal article" date="2019" name="Int. J. Syst. Evol. Microbiol.">
        <title>The Global Catalogue of Microorganisms (GCM) 10K type strain sequencing project: providing services to taxonomists for standard genome sequencing and annotation.</title>
        <authorList>
            <consortium name="The Broad Institute Genomics Platform"/>
            <consortium name="The Broad Institute Genome Sequencing Center for Infectious Disease"/>
            <person name="Wu L."/>
            <person name="Ma J."/>
        </authorList>
    </citation>
    <scope>NUCLEOTIDE SEQUENCE [LARGE SCALE GENOMIC DNA]</scope>
    <source>
        <strain evidence="2">CCUG 60529</strain>
    </source>
</reference>
<dbReference type="Gene3D" id="2.60.40.740">
    <property type="match status" value="1"/>
</dbReference>
<dbReference type="Proteomes" id="UP001597011">
    <property type="component" value="Unassembled WGS sequence"/>
</dbReference>
<feature type="non-terminal residue" evidence="1">
    <location>
        <position position="1"/>
    </location>
</feature>
<accession>A0ABW3BQT1</accession>
<dbReference type="InterPro" id="IPR026341">
    <property type="entry name" value="T9SS_type_B"/>
</dbReference>
<dbReference type="EMBL" id="JBHTIB010000008">
    <property type="protein sequence ID" value="MFD0835119.1"/>
    <property type="molecule type" value="Genomic_DNA"/>
</dbReference>
<name>A0ABW3BQT1_9FLAO</name>
<evidence type="ECO:0000313" key="1">
    <source>
        <dbReference type="EMBL" id="MFD0835119.1"/>
    </source>
</evidence>
<dbReference type="RefSeq" id="WP_379939999.1">
    <property type="nucleotide sequence ID" value="NZ_JBHTIB010000008.1"/>
</dbReference>
<protein>
    <submittedName>
        <fullName evidence="1">T9SS type B sorting domain-containing protein</fullName>
    </submittedName>
</protein>
<evidence type="ECO:0000313" key="2">
    <source>
        <dbReference type="Proteomes" id="UP001597011"/>
    </source>
</evidence>
<organism evidence="1 2">
    <name type="scientific">Mariniflexile aquimaris</name>
    <dbReference type="NCBI Taxonomy" id="881009"/>
    <lineage>
        <taxon>Bacteria</taxon>
        <taxon>Pseudomonadati</taxon>
        <taxon>Bacteroidota</taxon>
        <taxon>Flavobacteriia</taxon>
        <taxon>Flavobacteriales</taxon>
        <taxon>Flavobacteriaceae</taxon>
        <taxon>Mariniflexile</taxon>
    </lineage>
</organism>
<comment type="caution">
    <text evidence="1">The sequence shown here is derived from an EMBL/GenBank/DDBJ whole genome shotgun (WGS) entry which is preliminary data.</text>
</comment>
<gene>
    <name evidence="1" type="ORF">ACFQ0I_05045</name>
</gene>
<keyword evidence="2" id="KW-1185">Reference proteome</keyword>
<sequence>TYSTYTAGTVTAYIKDANGCPIPAPIDVVVPALNPPTDLDFSSPAVTCIATTTDVTLTTTNGDGPLSYAILSPASATGNATGASSGVFTGLAPDTYMFEVTDANGCTYQESYTVVPVTNITIAGLKLNDVYCFGQNTGAIEFTVSDYAGTYTAVLLTGTGTMVPSGNTIDLTDLIADTYTVEVTDDITGCTATETITITEPASALAFTATTTHVYCSNDESQITVTASGGTVSYTYAAVVSGAGAPAVYGTSNVVTVDTNSGADLVWDVYVRDANGCTEMNTVTVILDPLPSVTVPAMASNQCNLAGDPYTFTITGSSGVAPLTYSVGSGFQSSGTFTGLTPGNYFVTVKDANGCEAISPTSVTIYAHLDFTPTITALPTCADNDGVITVSQSGGSGSYSYAISPSVGSLSGNVFSGVPSGTYTITITDAVTSCTKDVSITLIAATPVIFTTSVDDVSCNGGNDGIITVNLPASNDNPVYTYEITAGPSTVPAQNSNIFSGLVAGTYTVQVNSGRGCSATANVIVGEPTLLTVSGTATDFGCAPDNSVNTSTVTITEAGGTAPYVYSIDGINYLTTNTFDVIDTGVSQTITVYVKDANGCLNSNTVVIAPLPTLTAATVAMATPIDCNNTGSVAINVSGGSGNFSYQMLPSGAAQASNTFSITLPGDYYFQVNDLTTGCTIATSAFTVAPFDTIDVVATATVPVTCFGDNNGALEINVTGYSGAYNYEVFDNSGASVGGVVSANTSTNPQVITGLPAGNYTVTVTETASPYCTTVSNMVTIASPASALTLSASETSNVTCTNDKGTITATATGGWGTYEYELTGASTVAYSANGTFTNLSAGNYTVNVRDAGGCIVSANVTLVIPAPINATVTPSTTLLTCFGDTNASITVSAVTGGQGSNYSYTLNTVSPTVSASGPQASPVFSGLGAGTYNVVITDGYNCSFTSANIVIQQPTVIQAELVKTTSQTCTTGTTLTLSASGGTGPYTYSDDANFTAGPLGSFVSSTTITVAPGTYVYYVRDANGCVANATNQIKIDPLPTLVVNLDVANAFINCAGDNTGVIVATAQGGLGNYVYTLQDAAGNTIPAVQSSPGRFTQLYAGDYQVRVDSGDCNTTSALVSITEPASPLIAPYTTSNVTCNGANNGTLVVNASGGTGQIKYAISPQLNQFFDSNTFNNLAAGTYDVIAQDELGCFVLINFTITEPSPLMLSIVPGSLIPEVCSGDMDGEFSIDLSGGTAPYSVSLDDYNGVYTTGTLTQTQFDFTGLRGGDHVVYVRDNFGCESEWNITFPESVTINPEASVAYGCTNNISTNTVTVTVDASITNTSDLDYSLNGGAYQTSNVFVNVPSGIGHYIDVRHTNGCIQRTATFDIEQYDALALAIDTGELNQIVTATSGGAGDYEYSLNGESYGSTNTFIIYKSGDYTVTVTDQFGCFASATQYFEFIDLCIPNYFTPNSDGVIDTWGPGCAWQYKDIAINIFDRYGRKVSTLRAGQKWDGKYQGKELPSGDYWYVIKLNDKKYDRDFVGHFTLYR</sequence>